<evidence type="ECO:0000313" key="2">
    <source>
        <dbReference type="Proteomes" id="UP000824540"/>
    </source>
</evidence>
<accession>A0A8T2N7R4</accession>
<comment type="caution">
    <text evidence="1">The sequence shown here is derived from an EMBL/GenBank/DDBJ whole genome shotgun (WGS) entry which is preliminary data.</text>
</comment>
<organism evidence="1 2">
    <name type="scientific">Albula glossodonta</name>
    <name type="common">roundjaw bonefish</name>
    <dbReference type="NCBI Taxonomy" id="121402"/>
    <lineage>
        <taxon>Eukaryota</taxon>
        <taxon>Metazoa</taxon>
        <taxon>Chordata</taxon>
        <taxon>Craniata</taxon>
        <taxon>Vertebrata</taxon>
        <taxon>Euteleostomi</taxon>
        <taxon>Actinopterygii</taxon>
        <taxon>Neopterygii</taxon>
        <taxon>Teleostei</taxon>
        <taxon>Albuliformes</taxon>
        <taxon>Albulidae</taxon>
        <taxon>Albula</taxon>
    </lineage>
</organism>
<dbReference type="Proteomes" id="UP000824540">
    <property type="component" value="Unassembled WGS sequence"/>
</dbReference>
<keyword evidence="2" id="KW-1185">Reference proteome</keyword>
<dbReference type="AlphaFoldDB" id="A0A8T2N7R4"/>
<dbReference type="EMBL" id="JAFBMS010000120">
    <property type="protein sequence ID" value="KAG9335440.1"/>
    <property type="molecule type" value="Genomic_DNA"/>
</dbReference>
<name>A0A8T2N7R4_9TELE</name>
<evidence type="ECO:0000313" key="1">
    <source>
        <dbReference type="EMBL" id="KAG9335440.1"/>
    </source>
</evidence>
<sequence length="103" mass="11690">MRVVWDSFPSGLTDGTWSGRLEDPRVLVLRQRRVGVSPCEWRMVRELLRPVFPSCSSLMTLSVELVTRSPDTRHSMLGEGFPRLSQEQLISAAVLLQLPEPEI</sequence>
<protein>
    <submittedName>
        <fullName evidence="1">Uncharacterized protein</fullName>
    </submittedName>
</protein>
<reference evidence="1" key="1">
    <citation type="thesis" date="2021" institute="BYU ScholarsArchive" country="Provo, UT, USA">
        <title>Applications of and Algorithms for Genome Assembly and Genomic Analyses with an Emphasis on Marine Teleosts.</title>
        <authorList>
            <person name="Pickett B.D."/>
        </authorList>
    </citation>
    <scope>NUCLEOTIDE SEQUENCE</scope>
    <source>
        <strain evidence="1">HI-2016</strain>
    </source>
</reference>
<proteinExistence type="predicted"/>
<gene>
    <name evidence="1" type="ORF">JZ751_004762</name>
</gene>